<proteinExistence type="predicted"/>
<dbReference type="EMBL" id="CP017708">
    <property type="protein sequence ID" value="WAN69267.1"/>
    <property type="molecule type" value="Genomic_DNA"/>
</dbReference>
<dbReference type="Proteomes" id="UP000176944">
    <property type="component" value="Chromosome"/>
</dbReference>
<reference evidence="1" key="2">
    <citation type="submission" date="2022-10" db="EMBL/GenBank/DDBJ databases">
        <authorList>
            <person name="Ngo T.-E."/>
        </authorList>
    </citation>
    <scope>NUCLEOTIDE SEQUENCE</scope>
    <source>
        <strain evidence="1">JHB</strain>
    </source>
</reference>
<organism evidence="1">
    <name type="scientific">Moorena producens (strain JHB)</name>
    <dbReference type="NCBI Taxonomy" id="1454205"/>
    <lineage>
        <taxon>Bacteria</taxon>
        <taxon>Bacillati</taxon>
        <taxon>Cyanobacteriota</taxon>
        <taxon>Cyanophyceae</taxon>
        <taxon>Coleofasciculales</taxon>
        <taxon>Coleofasciculaceae</taxon>
        <taxon>Moorena</taxon>
    </lineage>
</organism>
<evidence type="ECO:0000313" key="1">
    <source>
        <dbReference type="EMBL" id="WAN69267.1"/>
    </source>
</evidence>
<name>A0A9Q9STC0_MOOP1</name>
<gene>
    <name evidence="1" type="ORF">BJP36_43695</name>
</gene>
<accession>A0A9Q9STC0</accession>
<sequence length="77" mass="9028">MTKEEKMITSNFNQILEMIDALSLDEQNDLINIVRHRQIEQRREEIAVNITKAHQEYQQGNVFRGTVDDVIAELNND</sequence>
<dbReference type="AlphaFoldDB" id="A0A9Q9STC0"/>
<reference evidence="1" key="1">
    <citation type="journal article" date="2017" name="Proc. Natl. Acad. Sci. U.S.A.">
        <title>Comparative genomics uncovers the prolific and distinctive metabolic potential of the cyanobacterial genus Moorea.</title>
        <authorList>
            <person name="Leao T."/>
            <person name="Castelao G."/>
            <person name="Korobeynikov A."/>
            <person name="Monroe E.A."/>
            <person name="Podell S."/>
            <person name="Glukhov E."/>
            <person name="Allen E.E."/>
            <person name="Gerwick W.H."/>
            <person name="Gerwick L."/>
        </authorList>
    </citation>
    <scope>NUCLEOTIDE SEQUENCE</scope>
    <source>
        <strain evidence="1">JHB</strain>
    </source>
</reference>
<protein>
    <submittedName>
        <fullName evidence="1">Uncharacterized protein</fullName>
    </submittedName>
</protein>